<dbReference type="PANTHER" id="PTHR21666:SF268">
    <property type="entry name" value="PEPTIDASE M23 DOMAIN-CONTAINING PROTEIN"/>
    <property type="match status" value="1"/>
</dbReference>
<dbReference type="InterPro" id="IPR016047">
    <property type="entry name" value="M23ase_b-sheet_dom"/>
</dbReference>
<organism evidence="3 4">
    <name type="scientific">Rhabdobacter roseus</name>
    <dbReference type="NCBI Taxonomy" id="1655419"/>
    <lineage>
        <taxon>Bacteria</taxon>
        <taxon>Pseudomonadati</taxon>
        <taxon>Bacteroidota</taxon>
        <taxon>Cytophagia</taxon>
        <taxon>Cytophagales</taxon>
        <taxon>Cytophagaceae</taxon>
        <taxon>Rhabdobacter</taxon>
    </lineage>
</organism>
<dbReference type="EMBL" id="JACHGF010000003">
    <property type="protein sequence ID" value="MBB5284210.1"/>
    <property type="molecule type" value="Genomic_DNA"/>
</dbReference>
<dbReference type="Pfam" id="PF01551">
    <property type="entry name" value="Peptidase_M23"/>
    <property type="match status" value="1"/>
</dbReference>
<gene>
    <name evidence="3" type="ORF">HNQ92_002353</name>
</gene>
<dbReference type="PANTHER" id="PTHR21666">
    <property type="entry name" value="PEPTIDASE-RELATED"/>
    <property type="match status" value="1"/>
</dbReference>
<proteinExistence type="predicted"/>
<evidence type="ECO:0000313" key="3">
    <source>
        <dbReference type="EMBL" id="MBB5284210.1"/>
    </source>
</evidence>
<name>A0A840TW83_9BACT</name>
<keyword evidence="4" id="KW-1185">Reference proteome</keyword>
<feature type="signal peptide" evidence="1">
    <location>
        <begin position="1"/>
        <end position="19"/>
    </location>
</feature>
<keyword evidence="1" id="KW-0732">Signal</keyword>
<dbReference type="InterPro" id="IPR050570">
    <property type="entry name" value="Cell_wall_metabolism_enzyme"/>
</dbReference>
<comment type="caution">
    <text evidence="3">The sequence shown here is derived from an EMBL/GenBank/DDBJ whole genome shotgun (WGS) entry which is preliminary data.</text>
</comment>
<reference evidence="3 4" key="1">
    <citation type="submission" date="2020-08" db="EMBL/GenBank/DDBJ databases">
        <title>Genomic Encyclopedia of Type Strains, Phase IV (KMG-IV): sequencing the most valuable type-strain genomes for metagenomic binning, comparative biology and taxonomic classification.</title>
        <authorList>
            <person name="Goeker M."/>
        </authorList>
    </citation>
    <scope>NUCLEOTIDE SEQUENCE [LARGE SCALE GENOMIC DNA]</scope>
    <source>
        <strain evidence="3 4">DSM 105074</strain>
    </source>
</reference>
<dbReference type="CDD" id="cd12797">
    <property type="entry name" value="M23_peptidase"/>
    <property type="match status" value="1"/>
</dbReference>
<feature type="chain" id="PRO_5032282194" evidence="1">
    <location>
        <begin position="20"/>
        <end position="441"/>
    </location>
</feature>
<dbReference type="Gene3D" id="2.70.70.10">
    <property type="entry name" value="Glucose Permease (Domain IIA)"/>
    <property type="match status" value="1"/>
</dbReference>
<sequence length="441" mass="48112">MKKKVSLWLVVTVALALHGCNIPPVTQWFPTTPREIYERDLRRAKLDKTPAGQAWLRAGERVLADSLTIPIPFRERSYFGDSVMAQSYVFTLPAGRRLSVSADPESTDTSLQVFADLFRVNALGKTERVSYLAKGETSITYGGEKEEKLLLRLQTALFNQAVVTIQLTTTPLLEFPVAGRSAGDIISFWGAARDGGGRRHEGVDIRASRGTPVVAAANGFITNVGTNRLGGNVISLSPSGLNISLYYAHLDSQLVSVGQRVKTGDTLGTVGNTGNAITTAPHLHFGIYAGWSGATDPLVYINNREEKLPQLPSGTQWLGDTIRLNRKDVLYHFTSRKGEIRPLEKYAVARVIGQVAKGYRIQLPDGTLGYLANPAFQPIARQVTKRKLNATQALIPEPGSTGELRLVATSETVEVLGYHDSYELVRTQDGTLGWLPVSAEL</sequence>
<evidence type="ECO:0000259" key="2">
    <source>
        <dbReference type="Pfam" id="PF01551"/>
    </source>
</evidence>
<evidence type="ECO:0000256" key="1">
    <source>
        <dbReference type="SAM" id="SignalP"/>
    </source>
</evidence>
<evidence type="ECO:0000313" key="4">
    <source>
        <dbReference type="Proteomes" id="UP000557307"/>
    </source>
</evidence>
<feature type="domain" description="M23ase beta-sheet core" evidence="2">
    <location>
        <begin position="199"/>
        <end position="289"/>
    </location>
</feature>
<dbReference type="AlphaFoldDB" id="A0A840TW83"/>
<dbReference type="InterPro" id="IPR011055">
    <property type="entry name" value="Dup_hybrid_motif"/>
</dbReference>
<dbReference type="GO" id="GO:0004222">
    <property type="term" value="F:metalloendopeptidase activity"/>
    <property type="evidence" value="ECO:0007669"/>
    <property type="project" value="TreeGrafter"/>
</dbReference>
<dbReference type="SUPFAM" id="SSF51261">
    <property type="entry name" value="Duplicated hybrid motif"/>
    <property type="match status" value="1"/>
</dbReference>
<dbReference type="RefSeq" id="WP_184174165.1">
    <property type="nucleotide sequence ID" value="NZ_JACHGF010000003.1"/>
</dbReference>
<protein>
    <submittedName>
        <fullName evidence="3">Murein DD-endopeptidase MepM/ murein hydrolase activator NlpD</fullName>
    </submittedName>
</protein>
<accession>A0A840TW83</accession>
<dbReference type="Proteomes" id="UP000557307">
    <property type="component" value="Unassembled WGS sequence"/>
</dbReference>
<keyword evidence="3" id="KW-0378">Hydrolase</keyword>